<comment type="cofactor">
    <cofactor evidence="1 7">
        <name>heme</name>
        <dbReference type="ChEBI" id="CHEBI:30413"/>
    </cofactor>
</comment>
<reference evidence="9" key="1">
    <citation type="journal article" date="2016" name="Genome Biol. Evol.">
        <title>Comparative 'omics' of the Fusarium fujikuroi species complex highlights differences in genetic potential and metabolite synthesis.</title>
        <authorList>
            <person name="Niehaus E.-M."/>
            <person name="Muensterkoetter M."/>
            <person name="Proctor R.H."/>
            <person name="Brown D.W."/>
            <person name="Sharon A."/>
            <person name="Idan Y."/>
            <person name="Oren-Young L."/>
            <person name="Sieber C.M."/>
            <person name="Novak O."/>
            <person name="Pencik A."/>
            <person name="Tarkowska D."/>
            <person name="Hromadova K."/>
            <person name="Freeman S."/>
            <person name="Maymon M."/>
            <person name="Elazar M."/>
            <person name="Youssef S.A."/>
            <person name="El-Shabrawy E.S.M."/>
            <person name="Shalaby A.B.A."/>
            <person name="Houterman P."/>
            <person name="Brock N.L."/>
            <person name="Burkhardt I."/>
            <person name="Tsavkelova E.A."/>
            <person name="Dickschat J.S."/>
            <person name="Galuszka P."/>
            <person name="Gueldener U."/>
            <person name="Tudzynski B."/>
        </authorList>
    </citation>
    <scope>NUCLEOTIDE SEQUENCE [LARGE SCALE GENOMIC DNA]</scope>
    <source>
        <strain evidence="9">MRC7560</strain>
    </source>
</reference>
<dbReference type="InterPro" id="IPR001128">
    <property type="entry name" value="Cyt_P450"/>
</dbReference>
<dbReference type="PANTHER" id="PTHR24305">
    <property type="entry name" value="CYTOCHROME P450"/>
    <property type="match status" value="1"/>
</dbReference>
<dbReference type="InterPro" id="IPR002403">
    <property type="entry name" value="Cyt_P450_E_grp-IV"/>
</dbReference>
<dbReference type="Gene3D" id="1.10.630.10">
    <property type="entry name" value="Cytochrome P450"/>
    <property type="match status" value="1"/>
</dbReference>
<dbReference type="EMBL" id="FCQH01000016">
    <property type="protein sequence ID" value="CVL05310.1"/>
    <property type="molecule type" value="Genomic_DNA"/>
</dbReference>
<dbReference type="GO" id="GO:0020037">
    <property type="term" value="F:heme binding"/>
    <property type="evidence" value="ECO:0007669"/>
    <property type="project" value="InterPro"/>
</dbReference>
<dbReference type="InterPro" id="IPR036396">
    <property type="entry name" value="Cyt_P450_sf"/>
</dbReference>
<proteinExistence type="inferred from homology"/>
<comment type="caution">
    <text evidence="8">The sequence shown here is derived from an EMBL/GenBank/DDBJ whole genome shotgun (WGS) entry which is preliminary data.</text>
</comment>
<evidence type="ECO:0000256" key="1">
    <source>
        <dbReference type="ARBA" id="ARBA00001971"/>
    </source>
</evidence>
<dbReference type="PRINTS" id="PR00465">
    <property type="entry name" value="EP450IV"/>
</dbReference>
<feature type="binding site" description="axial binding residue" evidence="7">
    <location>
        <position position="528"/>
    </location>
    <ligand>
        <name>heme</name>
        <dbReference type="ChEBI" id="CHEBI:30413"/>
    </ligand>
    <ligandPart>
        <name>Fe</name>
        <dbReference type="ChEBI" id="CHEBI:18248"/>
    </ligandPart>
</feature>
<dbReference type="PRINTS" id="PR00385">
    <property type="entry name" value="P450"/>
</dbReference>
<evidence type="ECO:0000313" key="8">
    <source>
        <dbReference type="EMBL" id="CVL05310.1"/>
    </source>
</evidence>
<dbReference type="GO" id="GO:0005506">
    <property type="term" value="F:iron ion binding"/>
    <property type="evidence" value="ECO:0007669"/>
    <property type="project" value="InterPro"/>
</dbReference>
<keyword evidence="9" id="KW-1185">Reference proteome</keyword>
<dbReference type="Proteomes" id="UP000184255">
    <property type="component" value="Unassembled WGS sequence"/>
</dbReference>
<evidence type="ECO:0000256" key="4">
    <source>
        <dbReference type="ARBA" id="ARBA00022723"/>
    </source>
</evidence>
<keyword evidence="3 7" id="KW-0349">Heme</keyword>
<sequence>MFSLHIGSMSWFELTSGAFSIILILLCLYNLALPKPIPGIPYNKHATKRLLGDLPDLMKHQKHTGEQRRWFPLQNQKFDSPVCQVFIRPFGKPRVVLSDFREAQDILSKRLKDFDRSDRAREAFAGIVPHQMLSYQTVYPKFKKHRELMRDLMSPKFLNQVSGPEIYSKVNTLVRLWHEKCLHAAEHPFDAKTDLKRATLDVVTAVSFGLADENSATRRQLDDMLARSTAGVTCTQPDNKIVAFPVHPLTAELDATLTIVESSAVGFSSPIPRWHYWVISQFPFLRNAARVREEWTRREIDKAVEAISIDGSDNEWATRSALEFMVLREAAAAKKAQRLPRFHRRRIYDELFGFIIAGHDTTGATLSWGVRYIADAPQAQEKLRSLLQNAFSPALAEHRQPTINEITSTSIPYLDAVIEEILRLSVVLPIVSRESMVDTTILGHAIPKGTTVFFALNGPSLMKPAIKIPETIRSQSSQDTKNRYGEWSAEDVEQFIPERWIDVDEKGVETYNAMKGPFLTFGSGPRGCYGRRLAYLQLQIFWVLLMWNFEFLPVDPELRTRDVIEHAGVEPRESYVRLRKVGSTL</sequence>
<evidence type="ECO:0000313" key="9">
    <source>
        <dbReference type="Proteomes" id="UP000184255"/>
    </source>
</evidence>
<dbReference type="SUPFAM" id="SSF48264">
    <property type="entry name" value="Cytochrome P450"/>
    <property type="match status" value="1"/>
</dbReference>
<protein>
    <submittedName>
        <fullName evidence="8">Related to TRI13-cytochrome P450</fullName>
    </submittedName>
</protein>
<keyword evidence="6" id="KW-0560">Oxidoreductase</keyword>
<name>A0A1L7U3D5_FUSMA</name>
<evidence type="ECO:0000256" key="7">
    <source>
        <dbReference type="PIRSR" id="PIRSR602403-1"/>
    </source>
</evidence>
<organism evidence="8 9">
    <name type="scientific">Fusarium mangiferae</name>
    <name type="common">Mango malformation disease fungus</name>
    <dbReference type="NCBI Taxonomy" id="192010"/>
    <lineage>
        <taxon>Eukaryota</taxon>
        <taxon>Fungi</taxon>
        <taxon>Dikarya</taxon>
        <taxon>Ascomycota</taxon>
        <taxon>Pezizomycotina</taxon>
        <taxon>Sordariomycetes</taxon>
        <taxon>Hypocreomycetidae</taxon>
        <taxon>Hypocreales</taxon>
        <taxon>Nectriaceae</taxon>
        <taxon>Fusarium</taxon>
        <taxon>Fusarium fujikuroi species complex</taxon>
    </lineage>
</organism>
<comment type="similarity">
    <text evidence="2">Belongs to the cytochrome P450 family.</text>
</comment>
<evidence type="ECO:0000256" key="3">
    <source>
        <dbReference type="ARBA" id="ARBA00022617"/>
    </source>
</evidence>
<evidence type="ECO:0000256" key="2">
    <source>
        <dbReference type="ARBA" id="ARBA00010617"/>
    </source>
</evidence>
<dbReference type="PANTHER" id="PTHR24305:SF232">
    <property type="entry name" value="P450, PUTATIVE (EUROFUNG)-RELATED"/>
    <property type="match status" value="1"/>
</dbReference>
<accession>A0A1L7U3D5</accession>
<evidence type="ECO:0000256" key="5">
    <source>
        <dbReference type="ARBA" id="ARBA00023004"/>
    </source>
</evidence>
<evidence type="ECO:0000256" key="6">
    <source>
        <dbReference type="ARBA" id="ARBA00023033"/>
    </source>
</evidence>
<dbReference type="GO" id="GO:0004497">
    <property type="term" value="F:monooxygenase activity"/>
    <property type="evidence" value="ECO:0007669"/>
    <property type="project" value="UniProtKB-KW"/>
</dbReference>
<dbReference type="RefSeq" id="XP_041689220.1">
    <property type="nucleotide sequence ID" value="XM_041823662.1"/>
</dbReference>
<dbReference type="InterPro" id="IPR050121">
    <property type="entry name" value="Cytochrome_P450_monoxygenase"/>
</dbReference>
<dbReference type="Pfam" id="PF00067">
    <property type="entry name" value="p450"/>
    <property type="match status" value="2"/>
</dbReference>
<keyword evidence="4 7" id="KW-0479">Metal-binding</keyword>
<keyword evidence="6" id="KW-0503">Monooxygenase</keyword>
<dbReference type="GeneID" id="65090082"/>
<dbReference type="AlphaFoldDB" id="A0A1L7U3D5"/>
<keyword evidence="5 7" id="KW-0408">Iron</keyword>
<dbReference type="GO" id="GO:0016705">
    <property type="term" value="F:oxidoreductase activity, acting on paired donors, with incorporation or reduction of molecular oxygen"/>
    <property type="evidence" value="ECO:0007669"/>
    <property type="project" value="InterPro"/>
</dbReference>
<gene>
    <name evidence="8" type="ORF">FMAN_10829</name>
</gene>
<dbReference type="VEuPathDB" id="FungiDB:FMAN_10829"/>